<gene>
    <name evidence="2" type="ORF">EJB05_56829</name>
</gene>
<keyword evidence="3" id="KW-1185">Reference proteome</keyword>
<protein>
    <submittedName>
        <fullName evidence="2">Uncharacterized protein</fullName>
    </submittedName>
</protein>
<dbReference type="EMBL" id="RWGY01000923">
    <property type="protein sequence ID" value="TVT97903.1"/>
    <property type="molecule type" value="Genomic_DNA"/>
</dbReference>
<dbReference type="PROSITE" id="PS51257">
    <property type="entry name" value="PROKAR_LIPOPROTEIN"/>
    <property type="match status" value="1"/>
</dbReference>
<evidence type="ECO:0000313" key="3">
    <source>
        <dbReference type="Proteomes" id="UP000324897"/>
    </source>
</evidence>
<accession>A0A5J9SGF5</accession>
<dbReference type="AlphaFoldDB" id="A0A5J9SGF5"/>
<evidence type="ECO:0000256" key="1">
    <source>
        <dbReference type="SAM" id="MobiDB-lite"/>
    </source>
</evidence>
<organism evidence="2 3">
    <name type="scientific">Eragrostis curvula</name>
    <name type="common">weeping love grass</name>
    <dbReference type="NCBI Taxonomy" id="38414"/>
    <lineage>
        <taxon>Eukaryota</taxon>
        <taxon>Viridiplantae</taxon>
        <taxon>Streptophyta</taxon>
        <taxon>Embryophyta</taxon>
        <taxon>Tracheophyta</taxon>
        <taxon>Spermatophyta</taxon>
        <taxon>Magnoliopsida</taxon>
        <taxon>Liliopsida</taxon>
        <taxon>Poales</taxon>
        <taxon>Poaceae</taxon>
        <taxon>PACMAD clade</taxon>
        <taxon>Chloridoideae</taxon>
        <taxon>Eragrostideae</taxon>
        <taxon>Eragrostidinae</taxon>
        <taxon>Eragrostis</taxon>
    </lineage>
</organism>
<dbReference type="Gramene" id="TVT97903">
    <property type="protein sequence ID" value="TVT97903"/>
    <property type="gene ID" value="EJB05_56829"/>
</dbReference>
<evidence type="ECO:0000313" key="2">
    <source>
        <dbReference type="EMBL" id="TVT97903.1"/>
    </source>
</evidence>
<dbReference type="Proteomes" id="UP000324897">
    <property type="component" value="Unassembled WGS sequence"/>
</dbReference>
<comment type="caution">
    <text evidence="2">The sequence shown here is derived from an EMBL/GenBank/DDBJ whole genome shotgun (WGS) entry which is preliminary data.</text>
</comment>
<sequence>MDGRDLGKRKVGETSQKGAVLGGVGGVLLSCRDRRWRWRLPDPDQGIFDCVFAAATAQDRRRGVPLVGGRSAMNQATINAAGHCRPVRRQLDGPEADHDSRNAAVVGEESRSSADDVSGTAGGDGASSVDTSLTLDVGATASRAWWTRRLQQGGRQIHAESEVASNSGGVTAAASSDGRHIPAVAVAGLPPIVAANDPAIDEVPDDELCPVCFLRMGLSEDEPTYHCCLCQVCLDHNAQAVCPICGARGGTGGV</sequence>
<reference evidence="2 3" key="1">
    <citation type="journal article" date="2019" name="Sci. Rep.">
        <title>A high-quality genome of Eragrostis curvula grass provides insights into Poaceae evolution and supports new strategies to enhance forage quality.</title>
        <authorList>
            <person name="Carballo J."/>
            <person name="Santos B.A.C.M."/>
            <person name="Zappacosta D."/>
            <person name="Garbus I."/>
            <person name="Selva J.P."/>
            <person name="Gallo C.A."/>
            <person name="Diaz A."/>
            <person name="Albertini E."/>
            <person name="Caccamo M."/>
            <person name="Echenique V."/>
        </authorList>
    </citation>
    <scope>NUCLEOTIDE SEQUENCE [LARGE SCALE GENOMIC DNA]</scope>
    <source>
        <strain evidence="3">cv. Victoria</strain>
        <tissue evidence="2">Leaf</tissue>
    </source>
</reference>
<feature type="compositionally biased region" description="Basic and acidic residues" evidence="1">
    <location>
        <begin position="89"/>
        <end position="101"/>
    </location>
</feature>
<name>A0A5J9SGF5_9POAL</name>
<feature type="region of interest" description="Disordered" evidence="1">
    <location>
        <begin position="89"/>
        <end position="131"/>
    </location>
</feature>
<proteinExistence type="predicted"/>